<dbReference type="SMART" id="SM00283">
    <property type="entry name" value="MA"/>
    <property type="match status" value="1"/>
</dbReference>
<keyword evidence="1 2" id="KW-0807">Transducer</keyword>
<dbReference type="PROSITE" id="PS50111">
    <property type="entry name" value="CHEMOTAXIS_TRANSDUC_2"/>
    <property type="match status" value="1"/>
</dbReference>
<dbReference type="Proteomes" id="UP001442364">
    <property type="component" value="Unassembled WGS sequence"/>
</dbReference>
<sequence>MFGRKLKTQKENVISAQEETLDMHPVIHVADSIIEYQKQLAEREVESLDEMADIQKAFVLATKENERLKDQVQELSSVFADVGQIATSFDGVKNEIVDSVGEAQKKVDELKNSSKEVSRSFDEIKSAFAGVQVSVQQIKDCMQQIIAIANQTNMLALNASIEAARAGEQGRGFAVVANEVKNLAEEIKTLVSTVEGSISEVERGTTQLNNNIEESQSVFGKNVEDADAAYGVFEQIIKAADAAKEVQEEIGEVTQSSEKRLSDVKDCFDDQEQQLQKVLAHIERANDLGTTKSSMFEDMNNLVSQLAPIAKDIQNKYQ</sequence>
<evidence type="ECO:0000256" key="2">
    <source>
        <dbReference type="PROSITE-ProRule" id="PRU00284"/>
    </source>
</evidence>
<protein>
    <submittedName>
        <fullName evidence="4">Methyl-accepting chemotaxis protein</fullName>
    </submittedName>
</protein>
<evidence type="ECO:0000256" key="1">
    <source>
        <dbReference type="ARBA" id="ARBA00023224"/>
    </source>
</evidence>
<dbReference type="PANTHER" id="PTHR32089:SF112">
    <property type="entry name" value="LYSOZYME-LIKE PROTEIN-RELATED"/>
    <property type="match status" value="1"/>
</dbReference>
<accession>A0ABV1BY18</accession>
<dbReference type="Pfam" id="PF00015">
    <property type="entry name" value="MCPsignal"/>
    <property type="match status" value="1"/>
</dbReference>
<evidence type="ECO:0000259" key="3">
    <source>
        <dbReference type="PROSITE" id="PS50111"/>
    </source>
</evidence>
<gene>
    <name evidence="4" type="ORF">WMO14_12235</name>
</gene>
<dbReference type="EMBL" id="JBBMER010000011">
    <property type="protein sequence ID" value="MEQ2380625.1"/>
    <property type="molecule type" value="Genomic_DNA"/>
</dbReference>
<feature type="domain" description="Methyl-accepting transducer" evidence="3">
    <location>
        <begin position="61"/>
        <end position="272"/>
    </location>
</feature>
<dbReference type="Gene3D" id="1.10.287.950">
    <property type="entry name" value="Methyl-accepting chemotaxis protein"/>
    <property type="match status" value="1"/>
</dbReference>
<evidence type="ECO:0000313" key="4">
    <source>
        <dbReference type="EMBL" id="MEQ2380625.1"/>
    </source>
</evidence>
<dbReference type="PANTHER" id="PTHR32089">
    <property type="entry name" value="METHYL-ACCEPTING CHEMOTAXIS PROTEIN MCPB"/>
    <property type="match status" value="1"/>
</dbReference>
<dbReference type="RefSeq" id="WP_055177388.1">
    <property type="nucleotide sequence ID" value="NZ_DAWCMB010000300.1"/>
</dbReference>
<dbReference type="InterPro" id="IPR004089">
    <property type="entry name" value="MCPsignal_dom"/>
</dbReference>
<name>A0ABV1BY18_9FIRM</name>
<organism evidence="4 5">
    <name type="scientific">[Lactobacillus] rogosae</name>
    <dbReference type="NCBI Taxonomy" id="706562"/>
    <lineage>
        <taxon>Bacteria</taxon>
        <taxon>Bacillati</taxon>
        <taxon>Bacillota</taxon>
        <taxon>Clostridia</taxon>
        <taxon>Lachnospirales</taxon>
        <taxon>Lachnospiraceae</taxon>
        <taxon>Lachnospira</taxon>
    </lineage>
</organism>
<dbReference type="SUPFAM" id="SSF58104">
    <property type="entry name" value="Methyl-accepting chemotaxis protein (MCP) signaling domain"/>
    <property type="match status" value="1"/>
</dbReference>
<evidence type="ECO:0000313" key="5">
    <source>
        <dbReference type="Proteomes" id="UP001442364"/>
    </source>
</evidence>
<keyword evidence="5" id="KW-1185">Reference proteome</keyword>
<reference evidence="4 5" key="1">
    <citation type="submission" date="2024-03" db="EMBL/GenBank/DDBJ databases">
        <title>Human intestinal bacterial collection.</title>
        <authorList>
            <person name="Pauvert C."/>
            <person name="Hitch T.C.A."/>
            <person name="Clavel T."/>
        </authorList>
    </citation>
    <scope>NUCLEOTIDE SEQUENCE [LARGE SCALE GENOMIC DNA]</scope>
    <source>
        <strain evidence="4 5">CLA-AA-H255</strain>
    </source>
</reference>
<proteinExistence type="predicted"/>
<comment type="caution">
    <text evidence="4">The sequence shown here is derived from an EMBL/GenBank/DDBJ whole genome shotgun (WGS) entry which is preliminary data.</text>
</comment>